<keyword evidence="5" id="KW-0408">Iron</keyword>
<dbReference type="EMBL" id="CP046884">
    <property type="protein sequence ID" value="QNQ89395.1"/>
    <property type="molecule type" value="Genomic_DNA"/>
</dbReference>
<evidence type="ECO:0000313" key="8">
    <source>
        <dbReference type="EMBL" id="QNQ89395.1"/>
    </source>
</evidence>
<keyword evidence="9" id="KW-1185">Reference proteome</keyword>
<evidence type="ECO:0000256" key="3">
    <source>
        <dbReference type="ARBA" id="ARBA00022691"/>
    </source>
</evidence>
<dbReference type="InterPro" id="IPR058240">
    <property type="entry name" value="rSAM_sf"/>
</dbReference>
<dbReference type="SUPFAM" id="SSF102114">
    <property type="entry name" value="Radical SAM enzymes"/>
    <property type="match status" value="1"/>
</dbReference>
<dbReference type="RefSeq" id="WP_187974851.1">
    <property type="nucleotide sequence ID" value="NZ_CP046884.1"/>
</dbReference>
<comment type="cofactor">
    <cofactor evidence="1">
        <name>[4Fe-4S] cluster</name>
        <dbReference type="ChEBI" id="CHEBI:49883"/>
    </cofactor>
</comment>
<evidence type="ECO:0000259" key="7">
    <source>
        <dbReference type="PROSITE" id="PS51918"/>
    </source>
</evidence>
<dbReference type="Pfam" id="PF04055">
    <property type="entry name" value="Radical_SAM"/>
    <property type="match status" value="1"/>
</dbReference>
<sequence>MPIIFLKEEQIKFSRWLVKSPGKLNLIGKIFAFLIIQNLSKYKSPPEQSYTITYIPGFSCNLSCEYCFQLDNQGTRPSGRDVWSNEKALQLTRIVKERCPGSCNLIVLGGEPLVYKRQIDILYRKLKESLAIRVTLITNGTLLNENSIDWLKSINCRTVQVSIDGGPRGQDLFRKYRNHRNSYQDVLAGIRRLLAKNFQVHIRVNIFSPEKQDIHNLIEDLGSLPEKNNLIISFVPVDQTLSFKYQGLNENTLISAIRNFYENASARDLQCVAPLNHRGCAICDVKKGEELKHGIVLGPNSKLYSCWDTAGASGFEIGTLSNGLSHDCTSSRWKTCGSYSSFNQPFWDRLSAEFKTGVERGSYERT</sequence>
<keyword evidence="3" id="KW-0949">S-adenosyl-L-methionine</keyword>
<reference evidence="8 9" key="1">
    <citation type="submission" date="2019-12" db="EMBL/GenBank/DDBJ databases">
        <title>Corynebacterium sp. nov., isolated from feces of the Anser Albifrons in China.</title>
        <authorList>
            <person name="Liu Q."/>
        </authorList>
    </citation>
    <scope>NUCLEOTIDE SEQUENCE [LARGE SCALE GENOMIC DNA]</scope>
    <source>
        <strain evidence="8 9">4H37-19</strain>
    </source>
</reference>
<dbReference type="PANTHER" id="PTHR43787">
    <property type="entry name" value="FEMO COFACTOR BIOSYNTHESIS PROTEIN NIFB-RELATED"/>
    <property type="match status" value="1"/>
</dbReference>
<gene>
    <name evidence="8" type="ORF">GP475_01190</name>
</gene>
<dbReference type="UniPathway" id="UPA00782"/>
<dbReference type="PANTHER" id="PTHR43787:SF3">
    <property type="entry name" value="ARYLSULFATASE REGULATORY PROTEIN"/>
    <property type="match status" value="1"/>
</dbReference>
<dbReference type="GO" id="GO:0046872">
    <property type="term" value="F:metal ion binding"/>
    <property type="evidence" value="ECO:0007669"/>
    <property type="project" value="UniProtKB-KW"/>
</dbReference>
<protein>
    <submittedName>
        <fullName evidence="8">Radical SAM protein</fullName>
    </submittedName>
</protein>
<organism evidence="8 9">
    <name type="scientific">Corynebacterium poyangense</name>
    <dbReference type="NCBI Taxonomy" id="2684405"/>
    <lineage>
        <taxon>Bacteria</taxon>
        <taxon>Bacillati</taxon>
        <taxon>Actinomycetota</taxon>
        <taxon>Actinomycetes</taxon>
        <taxon>Mycobacteriales</taxon>
        <taxon>Corynebacteriaceae</taxon>
        <taxon>Corynebacterium</taxon>
    </lineage>
</organism>
<keyword evidence="2" id="KW-0004">4Fe-4S</keyword>
<keyword evidence="6" id="KW-0411">Iron-sulfur</keyword>
<dbReference type="KEGG" id="cpoy:GP475_01190"/>
<evidence type="ECO:0000256" key="1">
    <source>
        <dbReference type="ARBA" id="ARBA00001966"/>
    </source>
</evidence>
<dbReference type="GO" id="GO:0003824">
    <property type="term" value="F:catalytic activity"/>
    <property type="evidence" value="ECO:0007669"/>
    <property type="project" value="InterPro"/>
</dbReference>
<evidence type="ECO:0000256" key="2">
    <source>
        <dbReference type="ARBA" id="ARBA00022485"/>
    </source>
</evidence>
<dbReference type="SFLD" id="SFLDS00029">
    <property type="entry name" value="Radical_SAM"/>
    <property type="match status" value="1"/>
</dbReference>
<evidence type="ECO:0000256" key="4">
    <source>
        <dbReference type="ARBA" id="ARBA00022723"/>
    </source>
</evidence>
<dbReference type="InterPro" id="IPR013785">
    <property type="entry name" value="Aldolase_TIM"/>
</dbReference>
<dbReference type="InterPro" id="IPR007197">
    <property type="entry name" value="rSAM"/>
</dbReference>
<evidence type="ECO:0000256" key="5">
    <source>
        <dbReference type="ARBA" id="ARBA00023004"/>
    </source>
</evidence>
<dbReference type="CDD" id="cd01335">
    <property type="entry name" value="Radical_SAM"/>
    <property type="match status" value="1"/>
</dbReference>
<dbReference type="SFLD" id="SFLDG01067">
    <property type="entry name" value="SPASM/twitch_domain_containing"/>
    <property type="match status" value="1"/>
</dbReference>
<name>A0A7H0SLH0_9CORY</name>
<dbReference type="Gene3D" id="3.20.20.70">
    <property type="entry name" value="Aldolase class I"/>
    <property type="match status" value="1"/>
</dbReference>
<proteinExistence type="predicted"/>
<dbReference type="AlphaFoldDB" id="A0A7H0SLH0"/>
<evidence type="ECO:0000256" key="6">
    <source>
        <dbReference type="ARBA" id="ARBA00023014"/>
    </source>
</evidence>
<evidence type="ECO:0000313" key="9">
    <source>
        <dbReference type="Proteomes" id="UP000516320"/>
    </source>
</evidence>
<accession>A0A7H0SLH0</accession>
<feature type="domain" description="Radical SAM core" evidence="7">
    <location>
        <begin position="44"/>
        <end position="274"/>
    </location>
</feature>
<dbReference type="PROSITE" id="PS51918">
    <property type="entry name" value="RADICAL_SAM"/>
    <property type="match status" value="1"/>
</dbReference>
<dbReference type="GO" id="GO:0051539">
    <property type="term" value="F:4 iron, 4 sulfur cluster binding"/>
    <property type="evidence" value="ECO:0007669"/>
    <property type="project" value="UniProtKB-KW"/>
</dbReference>
<keyword evidence="4" id="KW-0479">Metal-binding</keyword>
<dbReference type="Proteomes" id="UP000516320">
    <property type="component" value="Chromosome"/>
</dbReference>